<feature type="chain" id="PRO_5040907572" description="DUF7282 domain-containing protein" evidence="2">
    <location>
        <begin position="25"/>
        <end position="357"/>
    </location>
</feature>
<reference evidence="4" key="1">
    <citation type="submission" date="2022-06" db="EMBL/GenBank/DDBJ databases">
        <title>Limimaricola sediminis sp. nov., isolated from an intertidal sediment.</title>
        <authorList>
            <person name="Shao X."/>
        </authorList>
    </citation>
    <scope>NUCLEOTIDE SEQUENCE</scope>
    <source>
        <strain evidence="4">ASW11-118</strain>
    </source>
</reference>
<feature type="region of interest" description="Disordered" evidence="1">
    <location>
        <begin position="148"/>
        <end position="169"/>
    </location>
</feature>
<dbReference type="AlphaFoldDB" id="A0A9X2JMU8"/>
<keyword evidence="5" id="KW-1185">Reference proteome</keyword>
<evidence type="ECO:0000313" key="5">
    <source>
        <dbReference type="Proteomes" id="UP001139477"/>
    </source>
</evidence>
<evidence type="ECO:0000256" key="2">
    <source>
        <dbReference type="SAM" id="SignalP"/>
    </source>
</evidence>
<evidence type="ECO:0000313" key="4">
    <source>
        <dbReference type="EMBL" id="MCP1167368.1"/>
    </source>
</evidence>
<evidence type="ECO:0000259" key="3">
    <source>
        <dbReference type="Pfam" id="PF23951"/>
    </source>
</evidence>
<accession>A0A9X2JMU8</accession>
<organism evidence="4 5">
    <name type="scientific">Limimaricola litoreus</name>
    <dbReference type="NCBI Taxonomy" id="2955316"/>
    <lineage>
        <taxon>Bacteria</taxon>
        <taxon>Pseudomonadati</taxon>
        <taxon>Pseudomonadota</taxon>
        <taxon>Alphaproteobacteria</taxon>
        <taxon>Rhodobacterales</taxon>
        <taxon>Paracoccaceae</taxon>
        <taxon>Limimaricola</taxon>
    </lineage>
</organism>
<evidence type="ECO:0000256" key="1">
    <source>
        <dbReference type="SAM" id="MobiDB-lite"/>
    </source>
</evidence>
<sequence>MKLQYLTSTAVAALVSTFGGPAAAQNMINTSEVTVDGADVTFSSVMAEEDGYLVIHTTQDGEVVVPESIGSAAVSAGENNDVTVTTEYPLAEAENYIAMLHVESNGNETYDFGPDNTDVDTPVTVDGEVVTASFGGSGSTTEVDAAEGNEAMSGGDSSEQSASAEMTSGEMDAEGIGSGQMAGDMTMADLETHIAQWPQASKKAAMEMWDKYGAPAEMTDTLLIWRDNGPFVRTYVYGYEIDHNWPAPHKDVLQQFIHYDVPTDVFDELAMFDGSIIAERTKGEISARCHSEFANLIALNLGNDVITGEKSVDEARAAYEEAVRQHMAGNSPEIAQRLTFEPAGEDITNAEEAVIQQ</sequence>
<proteinExistence type="predicted"/>
<protein>
    <recommendedName>
        <fullName evidence="3">DUF7282 domain-containing protein</fullName>
    </recommendedName>
</protein>
<dbReference type="Pfam" id="PF23951">
    <property type="entry name" value="DUF7282"/>
    <property type="match status" value="1"/>
</dbReference>
<name>A0A9X2JMU8_9RHOB</name>
<dbReference type="InterPro" id="IPR055706">
    <property type="entry name" value="Slg1/2_DUF7282"/>
</dbReference>
<gene>
    <name evidence="4" type="ORF">NHG85_02305</name>
</gene>
<dbReference type="EMBL" id="JAMYXC010000029">
    <property type="protein sequence ID" value="MCP1167368.1"/>
    <property type="molecule type" value="Genomic_DNA"/>
</dbReference>
<comment type="caution">
    <text evidence="4">The sequence shown here is derived from an EMBL/GenBank/DDBJ whole genome shotgun (WGS) entry which is preliminary data.</text>
</comment>
<feature type="compositionally biased region" description="Polar residues" evidence="1">
    <location>
        <begin position="155"/>
        <end position="166"/>
    </location>
</feature>
<keyword evidence="2" id="KW-0732">Signal</keyword>
<feature type="signal peptide" evidence="2">
    <location>
        <begin position="1"/>
        <end position="24"/>
    </location>
</feature>
<feature type="domain" description="DUF7282" evidence="3">
    <location>
        <begin position="27"/>
        <end position="132"/>
    </location>
</feature>
<dbReference type="Proteomes" id="UP001139477">
    <property type="component" value="Unassembled WGS sequence"/>
</dbReference>